<evidence type="ECO:0000256" key="1">
    <source>
        <dbReference type="SAM" id="Phobius"/>
    </source>
</evidence>
<organism evidence="2 3">
    <name type="scientific">Marimonas arenosa</name>
    <dbReference type="NCBI Taxonomy" id="1795305"/>
    <lineage>
        <taxon>Bacteria</taxon>
        <taxon>Pseudomonadati</taxon>
        <taxon>Pseudomonadota</taxon>
        <taxon>Alphaproteobacteria</taxon>
        <taxon>Rhodobacterales</taxon>
        <taxon>Paracoccaceae</taxon>
        <taxon>Marimonas</taxon>
    </lineage>
</organism>
<name>A0AAE3WHF5_9RHOB</name>
<keyword evidence="1" id="KW-0472">Membrane</keyword>
<proteinExistence type="predicted"/>
<reference evidence="2" key="2">
    <citation type="submission" date="2023-02" db="EMBL/GenBank/DDBJ databases">
        <title>'Rhodoalgimonas zhirmunskyi' gen. nov., isolated from a red alga.</title>
        <authorList>
            <person name="Nedashkovskaya O.I."/>
            <person name="Otstavnykh N.Y."/>
            <person name="Bystritskaya E.P."/>
            <person name="Balabanova L.A."/>
            <person name="Isaeva M.P."/>
        </authorList>
    </citation>
    <scope>NUCLEOTIDE SEQUENCE</scope>
    <source>
        <strain evidence="2">KCTC 52189</strain>
    </source>
</reference>
<feature type="transmembrane region" description="Helical" evidence="1">
    <location>
        <begin position="38"/>
        <end position="57"/>
    </location>
</feature>
<dbReference type="Proteomes" id="UP001226762">
    <property type="component" value="Unassembled WGS sequence"/>
</dbReference>
<evidence type="ECO:0000313" key="3">
    <source>
        <dbReference type="Proteomes" id="UP001226762"/>
    </source>
</evidence>
<dbReference type="EMBL" id="JANHAX010000006">
    <property type="protein sequence ID" value="MDQ2091877.1"/>
    <property type="molecule type" value="Genomic_DNA"/>
</dbReference>
<dbReference type="AlphaFoldDB" id="A0AAE3WHF5"/>
<keyword evidence="3" id="KW-1185">Reference proteome</keyword>
<keyword evidence="1" id="KW-0812">Transmembrane</keyword>
<accession>A0AAE3WHF5</accession>
<keyword evidence="1" id="KW-1133">Transmembrane helix</keyword>
<evidence type="ECO:0000313" key="2">
    <source>
        <dbReference type="EMBL" id="MDQ2091877.1"/>
    </source>
</evidence>
<protein>
    <submittedName>
        <fullName evidence="2">Uncharacterized protein</fullName>
    </submittedName>
</protein>
<reference evidence="2" key="1">
    <citation type="submission" date="2022-07" db="EMBL/GenBank/DDBJ databases">
        <authorList>
            <person name="Otstavnykh N."/>
            <person name="Isaeva M."/>
            <person name="Bystritskaya E."/>
        </authorList>
    </citation>
    <scope>NUCLEOTIDE SEQUENCE</scope>
    <source>
        <strain evidence="2">KCTC 52189</strain>
    </source>
</reference>
<gene>
    <name evidence="2" type="ORF">NO357_18395</name>
</gene>
<comment type="caution">
    <text evidence="2">The sequence shown here is derived from an EMBL/GenBank/DDBJ whole genome shotgun (WGS) entry which is preliminary data.</text>
</comment>
<sequence length="101" mass="11078">MIERAHRRAPKGRGQIVGPDGLLVVRKRRSAPAISPRGVLYLLFGFILFKSIALAQFGESGYMERINGLQSGTLVEKAGALVMQPDRFSIGLAKQIAPFIR</sequence>